<keyword evidence="2" id="KW-1185">Reference proteome</keyword>
<comment type="caution">
    <text evidence="1">The sequence shown here is derived from an EMBL/GenBank/DDBJ whole genome shotgun (WGS) entry which is preliminary data.</text>
</comment>
<protein>
    <submittedName>
        <fullName evidence="1">Uncharacterized protein</fullName>
    </submittedName>
</protein>
<dbReference type="EMBL" id="BMAV01001408">
    <property type="protein sequence ID" value="GFY39507.1"/>
    <property type="molecule type" value="Genomic_DNA"/>
</dbReference>
<organism evidence="1 2">
    <name type="scientific">Trichonephila inaurata madagascariensis</name>
    <dbReference type="NCBI Taxonomy" id="2747483"/>
    <lineage>
        <taxon>Eukaryota</taxon>
        <taxon>Metazoa</taxon>
        <taxon>Ecdysozoa</taxon>
        <taxon>Arthropoda</taxon>
        <taxon>Chelicerata</taxon>
        <taxon>Arachnida</taxon>
        <taxon>Araneae</taxon>
        <taxon>Araneomorphae</taxon>
        <taxon>Entelegynae</taxon>
        <taxon>Araneoidea</taxon>
        <taxon>Nephilidae</taxon>
        <taxon>Trichonephila</taxon>
        <taxon>Trichonephila inaurata</taxon>
    </lineage>
</organism>
<reference evidence="1" key="1">
    <citation type="submission" date="2020-08" db="EMBL/GenBank/DDBJ databases">
        <title>Multicomponent nature underlies the extraordinary mechanical properties of spider dragline silk.</title>
        <authorList>
            <person name="Kono N."/>
            <person name="Nakamura H."/>
            <person name="Mori M."/>
            <person name="Yoshida Y."/>
            <person name="Ohtoshi R."/>
            <person name="Malay A.D."/>
            <person name="Moran D.A.P."/>
            <person name="Tomita M."/>
            <person name="Numata K."/>
            <person name="Arakawa K."/>
        </authorList>
    </citation>
    <scope>NUCLEOTIDE SEQUENCE</scope>
</reference>
<gene>
    <name evidence="1" type="ORF">TNIN_76951</name>
</gene>
<evidence type="ECO:0000313" key="2">
    <source>
        <dbReference type="Proteomes" id="UP000886998"/>
    </source>
</evidence>
<dbReference type="Proteomes" id="UP000886998">
    <property type="component" value="Unassembled WGS sequence"/>
</dbReference>
<name>A0A8X6WRZ8_9ARAC</name>
<evidence type="ECO:0000313" key="1">
    <source>
        <dbReference type="EMBL" id="GFY39507.1"/>
    </source>
</evidence>
<proteinExistence type="predicted"/>
<accession>A0A8X6WRZ8</accession>
<dbReference type="AlphaFoldDB" id="A0A8X6WRZ8"/>
<sequence>MICCNHLVVRSVCIYVAMRDDIWTYWLVSTEIIPRIITPYNLVGGYIHIGNVIRFLEEAVSFYLEYNNLNWEPPTSILELIQYRPSLFQEQKSPHQVSSKY</sequence>